<dbReference type="EMBL" id="FZNY01000004">
    <property type="protein sequence ID" value="SNR93285.1"/>
    <property type="molecule type" value="Genomic_DNA"/>
</dbReference>
<keyword evidence="1" id="KW-1133">Transmembrane helix</keyword>
<evidence type="ECO:0000256" key="1">
    <source>
        <dbReference type="SAM" id="Phobius"/>
    </source>
</evidence>
<feature type="transmembrane region" description="Helical" evidence="1">
    <location>
        <begin position="83"/>
        <end position="103"/>
    </location>
</feature>
<keyword evidence="1" id="KW-0812">Transmembrane</keyword>
<name>A0A239ACE1_9FLAO</name>
<feature type="transmembrane region" description="Helical" evidence="1">
    <location>
        <begin position="7"/>
        <end position="29"/>
    </location>
</feature>
<sequence>MKIKTYIGIFFILSTFLLNYLDQLFPNFTEFVIFGKSFKIIEGFNSHDIMWTIAQKLNLVFFAIGILLIFPFEKVKETFLKKLLIIVFLTSIVFNSYLAIAAIHDYVNGFGDGHFIITFLILTIFIASLLLLLLKLNRVVNNRKKEILRLKYEVERRIDALKEKDLKMLQIQSKVDSIQDTNIFITKKIEALECLPLFIKETDNMETWSKLAHRRAMMIYGQLDKQLKDLEEAKTIAL</sequence>
<feature type="transmembrane region" description="Helical" evidence="1">
    <location>
        <begin position="115"/>
        <end position="134"/>
    </location>
</feature>
<proteinExistence type="predicted"/>
<dbReference type="AlphaFoldDB" id="A0A239ACE1"/>
<keyword evidence="3" id="KW-1185">Reference proteome</keyword>
<keyword evidence="1" id="KW-0472">Membrane</keyword>
<reference evidence="2 3" key="1">
    <citation type="submission" date="2017-06" db="EMBL/GenBank/DDBJ databases">
        <authorList>
            <person name="Kim H.J."/>
            <person name="Triplett B.A."/>
        </authorList>
    </citation>
    <scope>NUCLEOTIDE SEQUENCE [LARGE SCALE GENOMIC DNA]</scope>
    <source>
        <strain evidence="2 3">DSM 25597</strain>
    </source>
</reference>
<protein>
    <submittedName>
        <fullName evidence="2">Uncharacterized protein</fullName>
    </submittedName>
</protein>
<accession>A0A239ACE1</accession>
<feature type="transmembrane region" description="Helical" evidence="1">
    <location>
        <begin position="49"/>
        <end position="71"/>
    </location>
</feature>
<evidence type="ECO:0000313" key="3">
    <source>
        <dbReference type="Proteomes" id="UP000198379"/>
    </source>
</evidence>
<gene>
    <name evidence="2" type="ORF">SAMN06265376_104325</name>
</gene>
<organism evidence="2 3">
    <name type="scientific">Dokdonia pacifica</name>
    <dbReference type="NCBI Taxonomy" id="1627892"/>
    <lineage>
        <taxon>Bacteria</taxon>
        <taxon>Pseudomonadati</taxon>
        <taxon>Bacteroidota</taxon>
        <taxon>Flavobacteriia</taxon>
        <taxon>Flavobacteriales</taxon>
        <taxon>Flavobacteriaceae</taxon>
        <taxon>Dokdonia</taxon>
    </lineage>
</organism>
<evidence type="ECO:0000313" key="2">
    <source>
        <dbReference type="EMBL" id="SNR93285.1"/>
    </source>
</evidence>
<dbReference type="RefSeq" id="WP_089372128.1">
    <property type="nucleotide sequence ID" value="NZ_BMEP01000007.1"/>
</dbReference>
<dbReference type="Proteomes" id="UP000198379">
    <property type="component" value="Unassembled WGS sequence"/>
</dbReference>